<feature type="region of interest" description="Disordered" evidence="2">
    <location>
        <begin position="307"/>
        <end position="342"/>
    </location>
</feature>
<keyword evidence="1" id="KW-0175">Coiled coil</keyword>
<feature type="region of interest" description="Disordered" evidence="2">
    <location>
        <begin position="466"/>
        <end position="501"/>
    </location>
</feature>
<evidence type="ECO:0000313" key="3">
    <source>
        <dbReference type="EMBL" id="CAI2364607.1"/>
    </source>
</evidence>
<feature type="region of interest" description="Disordered" evidence="2">
    <location>
        <begin position="1"/>
        <end position="68"/>
    </location>
</feature>
<feature type="compositionally biased region" description="Polar residues" evidence="2">
    <location>
        <begin position="489"/>
        <end position="500"/>
    </location>
</feature>
<feature type="coiled-coil region" evidence="1">
    <location>
        <begin position="98"/>
        <end position="125"/>
    </location>
</feature>
<dbReference type="EMBL" id="CAMPGE010005768">
    <property type="protein sequence ID" value="CAI2364607.1"/>
    <property type="molecule type" value="Genomic_DNA"/>
</dbReference>
<proteinExistence type="predicted"/>
<protein>
    <submittedName>
        <fullName evidence="3">Uncharacterized protein</fullName>
    </submittedName>
</protein>
<feature type="compositionally biased region" description="Basic and acidic residues" evidence="2">
    <location>
        <begin position="466"/>
        <end position="488"/>
    </location>
</feature>
<reference evidence="3" key="1">
    <citation type="submission" date="2023-07" db="EMBL/GenBank/DDBJ databases">
        <authorList>
            <consortium name="AG Swart"/>
            <person name="Singh M."/>
            <person name="Singh A."/>
            <person name="Seah K."/>
            <person name="Emmerich C."/>
        </authorList>
    </citation>
    <scope>NUCLEOTIDE SEQUENCE</scope>
    <source>
        <strain evidence="3">DP1</strain>
    </source>
</reference>
<sequence>MSFAPSKGKKPRARPDNTRANAPPVTSSKEPNAELGQLHDTGSKASQSIRSRTDEDYPDRFTQLSQDVSRLQQQQDTYAQLLALSDTVAQLQKDHKAMSGLARKVANIEDRLDEFHQRFDEHQHRVDERLNVLAQDISRGAQDTAEATQVTKKACAELDRRQKDMDYQIKMDIRDTQIKAKEDMVAVTSDIDRKVDAHKEYFEANLNDVHRKLKSDIIDHSDKLDELDQRLSTSNQEFEHKLGLLEGVLPSLDSSSKRRKIDYEDLKAWLLGSIDQRMAQNEKKLQKTIKTYTSSVNKQKAELSEFKKELTTMPQVGPTREAQADDEGREQPADLEAEEGKSEVVVSANRYTEYFQNSVSKSEGLKQKREEMDSIEKYIHTSSDEIGKILDQQKINIYDWNDKIVSTVKANYKLTKSKKKADKEKLKEESKAIIDEFNQFHSDMQKEMSEVKSDIKERKSRLTRDVREFEKSLSKQEASRLKNSREQLQKQVETSHSYLSNEAEGIRKRLASTKHMVGRDIESNIE</sequence>
<accession>A0AAD1XAD3</accession>
<evidence type="ECO:0000256" key="2">
    <source>
        <dbReference type="SAM" id="MobiDB-lite"/>
    </source>
</evidence>
<evidence type="ECO:0000313" key="4">
    <source>
        <dbReference type="Proteomes" id="UP001295684"/>
    </source>
</evidence>
<keyword evidence="4" id="KW-1185">Reference proteome</keyword>
<dbReference type="Proteomes" id="UP001295684">
    <property type="component" value="Unassembled WGS sequence"/>
</dbReference>
<evidence type="ECO:0000256" key="1">
    <source>
        <dbReference type="SAM" id="Coils"/>
    </source>
</evidence>
<feature type="coiled-coil region" evidence="1">
    <location>
        <begin position="210"/>
        <end position="237"/>
    </location>
</feature>
<organism evidence="3 4">
    <name type="scientific">Euplotes crassus</name>
    <dbReference type="NCBI Taxonomy" id="5936"/>
    <lineage>
        <taxon>Eukaryota</taxon>
        <taxon>Sar</taxon>
        <taxon>Alveolata</taxon>
        <taxon>Ciliophora</taxon>
        <taxon>Intramacronucleata</taxon>
        <taxon>Spirotrichea</taxon>
        <taxon>Hypotrichia</taxon>
        <taxon>Euplotida</taxon>
        <taxon>Euplotidae</taxon>
        <taxon>Moneuplotes</taxon>
    </lineage>
</organism>
<name>A0AAD1XAD3_EUPCR</name>
<dbReference type="AlphaFoldDB" id="A0AAD1XAD3"/>
<comment type="caution">
    <text evidence="3">The sequence shown here is derived from an EMBL/GenBank/DDBJ whole genome shotgun (WGS) entry which is preliminary data.</text>
</comment>
<gene>
    <name evidence="3" type="ORF">ECRASSUSDP1_LOCUS5952</name>
</gene>
<feature type="compositionally biased region" description="Polar residues" evidence="2">
    <location>
        <begin position="18"/>
        <end position="30"/>
    </location>
</feature>
<feature type="compositionally biased region" description="Acidic residues" evidence="2">
    <location>
        <begin position="324"/>
        <end position="337"/>
    </location>
</feature>